<dbReference type="Gene3D" id="1.10.10.10">
    <property type="entry name" value="Winged helix-like DNA-binding domain superfamily/Winged helix DNA-binding domain"/>
    <property type="match status" value="1"/>
</dbReference>
<dbReference type="SUPFAM" id="SSF82171">
    <property type="entry name" value="DPP6 N-terminal domain-like"/>
    <property type="match status" value="1"/>
</dbReference>
<evidence type="ECO:0000256" key="4">
    <source>
        <dbReference type="SAM" id="Phobius"/>
    </source>
</evidence>
<keyword evidence="2 3" id="KW-0238">DNA-binding</keyword>
<dbReference type="Pfam" id="PF07676">
    <property type="entry name" value="PD40"/>
    <property type="match status" value="1"/>
</dbReference>
<dbReference type="GO" id="GO:0006355">
    <property type="term" value="P:regulation of DNA-templated transcription"/>
    <property type="evidence" value="ECO:0007669"/>
    <property type="project" value="InterPro"/>
</dbReference>
<feature type="domain" description="OmpR/PhoB-type" evidence="5">
    <location>
        <begin position="3"/>
        <end position="101"/>
    </location>
</feature>
<evidence type="ECO:0000259" key="5">
    <source>
        <dbReference type="PROSITE" id="PS51755"/>
    </source>
</evidence>
<evidence type="ECO:0000313" key="6">
    <source>
        <dbReference type="EMBL" id="WDE08840.1"/>
    </source>
</evidence>
<keyword evidence="4" id="KW-0812">Transmembrane</keyword>
<dbReference type="PANTHER" id="PTHR36842">
    <property type="entry name" value="PROTEIN TOLB HOMOLOG"/>
    <property type="match status" value="1"/>
</dbReference>
<name>A0AAE9ZAC3_9GAMM</name>
<sequence>MKNHQFYLGEHLVDVSRNQIQINNQTQSLPPKAIAVLSVLAENQGQVVSFEHLIDLVWKDRVVSTNTLQRCIFQIRKLFNDDSQQQRVIKTHAKKGYSLELPVRYLDTKSTQTTRSYTSLFKSNTAVLLPFVAITLLALTFWLLNSPSQTAPHVNITPLTSSDHWEANASYSPTGKFIVFQRYIDNCYSNIWLKELATHKETLLTSRKGVYGQADWSLDGNQLVFTERNTCKPQALSDNFCWSVNTLNVLDALENPQKPTSRLDCQSNPAWHAKWLPNGEISFLFHADNKAAIKIYSPKTQQVSTFFQESDNYLYNYSFSKESSTFAVFSLDKQTNHLLKIVDMGGEVLSKSRIQMPAALSSTSALNTQYHPTGEFLVASTANGVFRLDLDGTMTKLNAGGRLNLREVSYHPNGQDLIATQVTADTDNVALPKTLVEQNQEIANLADFKIARSNLSEDKPKLQPKGHMHAFTSTRSGRRQIWLFDGAPRQLSQLKSGVQSKNIVWSPDGTQIAGIAENQLHIWQLNGKYKKAETDIAIDSVMQWLSAEEVLLMAIVNGQSRLHKFNLQTNTMTDLAIENALWANYSPNGQLIYLNRDNQFRLHGDTPKALTKLDNQLEQSSAVYYQGDLYGINTHQQLWRYSLTTDKFETLVELPENARYLSDFNGEIFLLTQMQQLNKDLIAIKQETD</sequence>
<feature type="DNA-binding region" description="OmpR/PhoB-type" evidence="3">
    <location>
        <begin position="3"/>
        <end position="101"/>
    </location>
</feature>
<keyword evidence="7" id="KW-1185">Reference proteome</keyword>
<dbReference type="PROSITE" id="PS51755">
    <property type="entry name" value="OMPR_PHOB"/>
    <property type="match status" value="1"/>
</dbReference>
<dbReference type="InterPro" id="IPR036388">
    <property type="entry name" value="WH-like_DNA-bd_sf"/>
</dbReference>
<evidence type="ECO:0000256" key="1">
    <source>
        <dbReference type="ARBA" id="ARBA00009820"/>
    </source>
</evidence>
<dbReference type="KEGG" id="tvd:SG34_033650"/>
<dbReference type="InterPro" id="IPR001867">
    <property type="entry name" value="OmpR/PhoB-type_DNA-bd"/>
</dbReference>
<feature type="transmembrane region" description="Helical" evidence="4">
    <location>
        <begin position="125"/>
        <end position="144"/>
    </location>
</feature>
<organism evidence="6 7">
    <name type="scientific">Thalassomonas viridans</name>
    <dbReference type="NCBI Taxonomy" id="137584"/>
    <lineage>
        <taxon>Bacteria</taxon>
        <taxon>Pseudomonadati</taxon>
        <taxon>Pseudomonadota</taxon>
        <taxon>Gammaproteobacteria</taxon>
        <taxon>Alteromonadales</taxon>
        <taxon>Colwelliaceae</taxon>
        <taxon>Thalassomonas</taxon>
    </lineage>
</organism>
<gene>
    <name evidence="6" type="ORF">SG34_033650</name>
</gene>
<dbReference type="InterPro" id="IPR011042">
    <property type="entry name" value="6-blade_b-propeller_TolB-like"/>
</dbReference>
<keyword evidence="4" id="KW-1133">Transmembrane helix</keyword>
<dbReference type="RefSeq" id="WP_044841007.1">
    <property type="nucleotide sequence ID" value="NZ_CP059734.1"/>
</dbReference>
<comment type="similarity">
    <text evidence="1">Belongs to the TolB family.</text>
</comment>
<dbReference type="InterPro" id="IPR016032">
    <property type="entry name" value="Sig_transdc_resp-reg_C-effctor"/>
</dbReference>
<dbReference type="Gene3D" id="2.120.10.30">
    <property type="entry name" value="TolB, C-terminal domain"/>
    <property type="match status" value="2"/>
</dbReference>
<dbReference type="GO" id="GO:0003677">
    <property type="term" value="F:DNA binding"/>
    <property type="evidence" value="ECO:0007669"/>
    <property type="project" value="UniProtKB-UniRule"/>
</dbReference>
<evidence type="ECO:0000256" key="2">
    <source>
        <dbReference type="ARBA" id="ARBA00023125"/>
    </source>
</evidence>
<dbReference type="GO" id="GO:0000160">
    <property type="term" value="P:phosphorelay signal transduction system"/>
    <property type="evidence" value="ECO:0007669"/>
    <property type="project" value="InterPro"/>
</dbReference>
<evidence type="ECO:0000313" key="7">
    <source>
        <dbReference type="Proteomes" id="UP000032352"/>
    </source>
</evidence>
<dbReference type="InterPro" id="IPR011659">
    <property type="entry name" value="WD40"/>
</dbReference>
<dbReference type="SUPFAM" id="SSF46894">
    <property type="entry name" value="C-terminal effector domain of the bipartite response regulators"/>
    <property type="match status" value="1"/>
</dbReference>
<dbReference type="CDD" id="cd00383">
    <property type="entry name" value="trans_reg_C"/>
    <property type="match status" value="1"/>
</dbReference>
<proteinExistence type="inferred from homology"/>
<dbReference type="EMBL" id="CP059734">
    <property type="protein sequence ID" value="WDE08840.1"/>
    <property type="molecule type" value="Genomic_DNA"/>
</dbReference>
<reference evidence="6 7" key="1">
    <citation type="journal article" date="2015" name="Genome Announc.">
        <title>Draft Genome Sequences of Marine Isolates of Thalassomonas viridans and Thalassomonas actiniarum.</title>
        <authorList>
            <person name="Olonade I."/>
            <person name="van Zyl L.J."/>
            <person name="Trindade M."/>
        </authorList>
    </citation>
    <scope>NUCLEOTIDE SEQUENCE [LARGE SCALE GENOMIC DNA]</scope>
    <source>
        <strain evidence="6 7">XOM25</strain>
    </source>
</reference>
<keyword evidence="4" id="KW-0472">Membrane</keyword>
<reference evidence="6 7" key="2">
    <citation type="journal article" date="2022" name="Mar. Drugs">
        <title>Bioassay-Guided Fractionation Leads to the Detection of Cholic Acid Generated by the Rare Thalassomonas sp.</title>
        <authorList>
            <person name="Pheiffer F."/>
            <person name="Schneider Y.K."/>
            <person name="Hansen E.H."/>
            <person name="Andersen J.H."/>
            <person name="Isaksson J."/>
            <person name="Busche T."/>
            <person name="R C."/>
            <person name="Kalinowski J."/>
            <person name="Zyl L.V."/>
            <person name="Trindade M."/>
        </authorList>
    </citation>
    <scope>NUCLEOTIDE SEQUENCE [LARGE SCALE GENOMIC DNA]</scope>
    <source>
        <strain evidence="6 7">XOM25</strain>
    </source>
</reference>
<dbReference type="SMART" id="SM00862">
    <property type="entry name" value="Trans_reg_C"/>
    <property type="match status" value="1"/>
</dbReference>
<dbReference type="Pfam" id="PF00486">
    <property type="entry name" value="Trans_reg_C"/>
    <property type="match status" value="1"/>
</dbReference>
<protein>
    <submittedName>
        <fullName evidence="6">Winged helix-turn-helix domain-containing protein</fullName>
    </submittedName>
</protein>
<dbReference type="AlphaFoldDB" id="A0AAE9ZAC3"/>
<evidence type="ECO:0000256" key="3">
    <source>
        <dbReference type="PROSITE-ProRule" id="PRU01091"/>
    </source>
</evidence>
<accession>A0AAE9ZAC3</accession>
<dbReference type="Proteomes" id="UP000032352">
    <property type="component" value="Chromosome pTvir"/>
</dbReference>